<evidence type="ECO:0000256" key="4">
    <source>
        <dbReference type="ARBA" id="ARBA00023014"/>
    </source>
</evidence>
<keyword evidence="2 6" id="KW-0479">Metal-binding</keyword>
<dbReference type="HAMAP" id="MF_01027">
    <property type="entry name" value="LeuC_type2"/>
    <property type="match status" value="1"/>
</dbReference>
<feature type="domain" description="Aconitase/3-isopropylmalate dehydratase large subunit alpha/beta/alpha" evidence="7">
    <location>
        <begin position="297"/>
        <end position="420"/>
    </location>
</feature>
<dbReference type="NCBIfam" id="TIGR02086">
    <property type="entry name" value="IPMI_arch"/>
    <property type="match status" value="1"/>
</dbReference>
<keyword evidence="1 6" id="KW-0004">4Fe-4S</keyword>
<dbReference type="InterPro" id="IPR006251">
    <property type="entry name" value="Homoacnase/IPMdehydase_lsu"/>
</dbReference>
<dbReference type="InterPro" id="IPR050067">
    <property type="entry name" value="IPM_dehydratase_rel_enz"/>
</dbReference>
<dbReference type="InterPro" id="IPR033941">
    <property type="entry name" value="IPMI_cat"/>
</dbReference>
<dbReference type="InterPro" id="IPR036008">
    <property type="entry name" value="Aconitase_4Fe-4S_dom"/>
</dbReference>
<accession>A0AAU6Q4N8</accession>
<comment type="subunit">
    <text evidence="6">Heterodimer of LeuC and LeuD.</text>
</comment>
<feature type="binding site" evidence="6">
    <location>
        <position position="309"/>
    </location>
    <ligand>
        <name>[4Fe-4S] cluster</name>
        <dbReference type="ChEBI" id="CHEBI:49883"/>
    </ligand>
</feature>
<comment type="cofactor">
    <cofactor evidence="6">
        <name>[4Fe-4S] cluster</name>
        <dbReference type="ChEBI" id="CHEBI:49883"/>
    </cofactor>
    <text evidence="6">Binds 1 [4Fe-4S] cluster per subunit.</text>
</comment>
<dbReference type="EC" id="4.2.1.33" evidence="6"/>
<evidence type="ECO:0000256" key="2">
    <source>
        <dbReference type="ARBA" id="ARBA00022723"/>
    </source>
</evidence>
<dbReference type="InterPro" id="IPR018136">
    <property type="entry name" value="Aconitase_4Fe-4S_BS"/>
</dbReference>
<proteinExistence type="inferred from homology"/>
<evidence type="ECO:0000256" key="5">
    <source>
        <dbReference type="ARBA" id="ARBA00023239"/>
    </source>
</evidence>
<dbReference type="PANTHER" id="PTHR43822:SF16">
    <property type="entry name" value="3-ISOPROPYLMALATE DEHYDRATASE LARGE SUBUNIT 2"/>
    <property type="match status" value="1"/>
</dbReference>
<dbReference type="GO" id="GO:0051539">
    <property type="term" value="F:4 iron, 4 sulfur cluster binding"/>
    <property type="evidence" value="ECO:0007669"/>
    <property type="project" value="UniProtKB-KW"/>
</dbReference>
<keyword evidence="6" id="KW-0100">Branched-chain amino acid biosynthesis</keyword>
<dbReference type="InterPro" id="IPR011826">
    <property type="entry name" value="HAcnase/IPMdehydase_lsu_prok"/>
</dbReference>
<dbReference type="EMBL" id="CP149782">
    <property type="protein sequence ID" value="WYF45218.1"/>
    <property type="molecule type" value="Genomic_DNA"/>
</dbReference>
<dbReference type="RefSeq" id="WP_339096406.1">
    <property type="nucleotide sequence ID" value="NZ_CP149782.1"/>
</dbReference>
<keyword evidence="6" id="KW-0432">Leucine biosynthesis</keyword>
<evidence type="ECO:0000256" key="1">
    <source>
        <dbReference type="ARBA" id="ARBA00022485"/>
    </source>
</evidence>
<protein>
    <recommendedName>
        <fullName evidence="6">3-isopropylmalate dehydratase large subunit</fullName>
        <ecNumber evidence="6">4.2.1.33</ecNumber>
    </recommendedName>
    <alternativeName>
        <fullName evidence="6">Alpha-IPM isomerase</fullName>
        <shortName evidence="6">IPMI</shortName>
    </alternativeName>
    <alternativeName>
        <fullName evidence="6">Isopropylmalate isomerase</fullName>
    </alternativeName>
</protein>
<evidence type="ECO:0000256" key="6">
    <source>
        <dbReference type="HAMAP-Rule" id="MF_01027"/>
    </source>
</evidence>
<evidence type="ECO:0000313" key="8">
    <source>
        <dbReference type="EMBL" id="WYF45218.1"/>
    </source>
</evidence>
<dbReference type="GO" id="GO:0003861">
    <property type="term" value="F:3-isopropylmalate dehydratase activity"/>
    <property type="evidence" value="ECO:0007669"/>
    <property type="project" value="UniProtKB-UniRule"/>
</dbReference>
<keyword evidence="4 6" id="KW-0411">Iron-sulfur</keyword>
<comment type="similarity">
    <text evidence="6">Belongs to the aconitase/IPM isomerase family. LeuC type 2 subfamily.</text>
</comment>
<sequence>MGKDSAGQAGMTIAEKILAAHSGHDHVVPGQLIECQTDWVLCHEITTPAALRMLEERGMDVVFNPDQIVAVPDHSVPAMNIKAAKMYQKLKSWVQEKGIKHFFDVGRGGIAHVVLENTGLMKPGQTLVSGDSHTCNAGALGAFATGVGSTDLAGAIYAGKVWFKVPETMLIRVTGQTQPGVTPKDIVLEVIKRIGADGANYMVMEWVGDYIDNLDMEGRFTLTNMAIEAGGKTGIVAVDDITRAYMQQRGVSPEQYTEYHSDPDANYKVVVEIDAAKVEPTVAYPHIPSNGKVAGSDKIAVTHAYVGSCTNGRISDLRDVARILKGRKVAENVQMIVVPATQAIWKQAAQEGLLEIFVEAGASVSYPSCGACLGMHSGVLGPDDICISSSNRNFVGRMGDPSAQIYLASPATVAASAVAGHIADPRRYDAEGRETNAAD</sequence>
<dbReference type="PROSITE" id="PS01244">
    <property type="entry name" value="ACONITASE_2"/>
    <property type="match status" value="1"/>
</dbReference>
<keyword evidence="5 6" id="KW-0456">Lyase</keyword>
<comment type="pathway">
    <text evidence="6">Amino-acid biosynthesis; L-leucine biosynthesis; L-leucine from 3-methyl-2-oxobutanoate: step 2/4.</text>
</comment>
<keyword evidence="6" id="KW-0028">Amino-acid biosynthesis</keyword>
<dbReference type="Pfam" id="PF00330">
    <property type="entry name" value="Aconitase"/>
    <property type="match status" value="2"/>
</dbReference>
<dbReference type="CDD" id="cd01583">
    <property type="entry name" value="IPMI"/>
    <property type="match status" value="1"/>
</dbReference>
<dbReference type="InterPro" id="IPR015931">
    <property type="entry name" value="Acnase/IPM_dHydase_lsu_aba_1/3"/>
</dbReference>
<dbReference type="GO" id="GO:0009098">
    <property type="term" value="P:L-leucine biosynthetic process"/>
    <property type="evidence" value="ECO:0007669"/>
    <property type="project" value="UniProtKB-UniRule"/>
</dbReference>
<dbReference type="PROSITE" id="PS00450">
    <property type="entry name" value="ACONITASE_1"/>
    <property type="match status" value="1"/>
</dbReference>
<evidence type="ECO:0000256" key="3">
    <source>
        <dbReference type="ARBA" id="ARBA00023004"/>
    </source>
</evidence>
<dbReference type="InterPro" id="IPR001030">
    <property type="entry name" value="Acoase/IPM_deHydtase_lsu_aba"/>
</dbReference>
<dbReference type="NCBIfam" id="TIGR01343">
    <property type="entry name" value="hacA_fam"/>
    <property type="match status" value="1"/>
</dbReference>
<comment type="function">
    <text evidence="6">Catalyzes the isomerization between 2-isopropylmalate and 3-isopropylmalate, via the formation of 2-isopropylmaleate.</text>
</comment>
<dbReference type="PANTHER" id="PTHR43822">
    <property type="entry name" value="HOMOACONITASE, MITOCHONDRIAL-RELATED"/>
    <property type="match status" value="1"/>
</dbReference>
<organism evidence="8">
    <name type="scientific">Deinococcus sp. VB142</name>
    <dbReference type="NCBI Taxonomy" id="3112952"/>
    <lineage>
        <taxon>Bacteria</taxon>
        <taxon>Thermotogati</taxon>
        <taxon>Deinococcota</taxon>
        <taxon>Deinococci</taxon>
        <taxon>Deinococcales</taxon>
        <taxon>Deinococcaceae</taxon>
        <taxon>Deinococcus</taxon>
    </lineage>
</organism>
<dbReference type="SUPFAM" id="SSF53732">
    <property type="entry name" value="Aconitase iron-sulfur domain"/>
    <property type="match status" value="1"/>
</dbReference>
<feature type="binding site" evidence="6">
    <location>
        <position position="369"/>
    </location>
    <ligand>
        <name>[4Fe-4S] cluster</name>
        <dbReference type="ChEBI" id="CHEBI:49883"/>
    </ligand>
</feature>
<name>A0AAU6Q4N8_9DEIO</name>
<gene>
    <name evidence="6" type="primary">leuC</name>
    <name evidence="8" type="ORF">WDJ50_03590</name>
</gene>
<dbReference type="PRINTS" id="PR00415">
    <property type="entry name" value="ACONITASE"/>
</dbReference>
<dbReference type="Gene3D" id="3.30.499.10">
    <property type="entry name" value="Aconitase, domain 3"/>
    <property type="match status" value="2"/>
</dbReference>
<feature type="binding site" evidence="6">
    <location>
        <position position="372"/>
    </location>
    <ligand>
        <name>[4Fe-4S] cluster</name>
        <dbReference type="ChEBI" id="CHEBI:49883"/>
    </ligand>
</feature>
<reference evidence="8" key="1">
    <citation type="submission" date="2024-03" db="EMBL/GenBank/DDBJ databases">
        <title>Deinococcus weizhi sp. nov., isolated from human skin.</title>
        <authorList>
            <person name="Wei Z."/>
            <person name="Tian F."/>
            <person name="Yang C."/>
            <person name="Xin L.T."/>
            <person name="Wen Z.J."/>
            <person name="Lan K.C."/>
            <person name="Yu L."/>
            <person name="Zhe W."/>
            <person name="Dan F.D."/>
            <person name="Jun W."/>
            <person name="Rui Z."/>
            <person name="Yong X.J."/>
            <person name="Ting Y."/>
            <person name="Wei X."/>
            <person name="Xu Z.G."/>
            <person name="Xin Z."/>
            <person name="Dong F.G."/>
            <person name="Ni X.M."/>
            <person name="Zheng M.G."/>
            <person name="Chun Y."/>
            <person name="Qian W.X."/>
        </authorList>
    </citation>
    <scope>NUCLEOTIDE SEQUENCE</scope>
    <source>
        <strain evidence="8">VB142</strain>
    </source>
</reference>
<keyword evidence="3 6" id="KW-0408">Iron</keyword>
<evidence type="ECO:0000259" key="7">
    <source>
        <dbReference type="Pfam" id="PF00330"/>
    </source>
</evidence>
<comment type="catalytic activity">
    <reaction evidence="6">
        <text>(2R,3S)-3-isopropylmalate = (2S)-2-isopropylmalate</text>
        <dbReference type="Rhea" id="RHEA:32287"/>
        <dbReference type="ChEBI" id="CHEBI:1178"/>
        <dbReference type="ChEBI" id="CHEBI:35121"/>
        <dbReference type="EC" id="4.2.1.33"/>
    </reaction>
</comment>
<dbReference type="NCBIfam" id="NF001614">
    <property type="entry name" value="PRK00402.1"/>
    <property type="match status" value="1"/>
</dbReference>
<feature type="domain" description="Aconitase/3-isopropylmalate dehydratase large subunit alpha/beta/alpha" evidence="7">
    <location>
        <begin position="15"/>
        <end position="290"/>
    </location>
</feature>
<dbReference type="AlphaFoldDB" id="A0AAU6Q4N8"/>
<dbReference type="GO" id="GO:0046872">
    <property type="term" value="F:metal ion binding"/>
    <property type="evidence" value="ECO:0007669"/>
    <property type="project" value="UniProtKB-KW"/>
</dbReference>